<reference evidence="4 5" key="1">
    <citation type="submission" date="2023-10" db="EMBL/GenBank/DDBJ databases">
        <authorList>
            <person name="Maclean D."/>
            <person name="Macfadyen A."/>
        </authorList>
    </citation>
    <scope>NUCLEOTIDE SEQUENCE [LARGE SCALE GENOMIC DNA]</scope>
</reference>
<dbReference type="Proteomes" id="UP001314263">
    <property type="component" value="Unassembled WGS sequence"/>
</dbReference>
<evidence type="ECO:0000256" key="2">
    <source>
        <dbReference type="PROSITE-ProRule" id="PRU00235"/>
    </source>
</evidence>
<dbReference type="PANTHER" id="PTHR22870:SF395">
    <property type="entry name" value="UVB-RESISTANCE PROTEIN UVR8-RELATED"/>
    <property type="match status" value="1"/>
</dbReference>
<dbReference type="InterPro" id="IPR051210">
    <property type="entry name" value="Ub_ligase/GEF_domain"/>
</dbReference>
<evidence type="ECO:0000313" key="5">
    <source>
        <dbReference type="Proteomes" id="UP001314263"/>
    </source>
</evidence>
<feature type="repeat" description="RCC1" evidence="2">
    <location>
        <begin position="271"/>
        <end position="321"/>
    </location>
</feature>
<evidence type="ECO:0000256" key="1">
    <source>
        <dbReference type="ARBA" id="ARBA00022737"/>
    </source>
</evidence>
<dbReference type="SUPFAM" id="SSF50985">
    <property type="entry name" value="RCC1/BLIP-II"/>
    <property type="match status" value="1"/>
</dbReference>
<gene>
    <name evidence="4" type="ORF">CVIRNUC_007435</name>
</gene>
<feature type="repeat" description="RCC1" evidence="2">
    <location>
        <begin position="165"/>
        <end position="221"/>
    </location>
</feature>
<organism evidence="4 5">
    <name type="scientific">Coccomyxa viridis</name>
    <dbReference type="NCBI Taxonomy" id="1274662"/>
    <lineage>
        <taxon>Eukaryota</taxon>
        <taxon>Viridiplantae</taxon>
        <taxon>Chlorophyta</taxon>
        <taxon>core chlorophytes</taxon>
        <taxon>Trebouxiophyceae</taxon>
        <taxon>Trebouxiophyceae incertae sedis</taxon>
        <taxon>Coccomyxaceae</taxon>
        <taxon>Coccomyxa</taxon>
    </lineage>
</organism>
<dbReference type="InterPro" id="IPR058923">
    <property type="entry name" value="RCC1-like_dom"/>
</dbReference>
<keyword evidence="5" id="KW-1185">Reference proteome</keyword>
<feature type="repeat" description="RCC1" evidence="2">
    <location>
        <begin position="111"/>
        <end position="164"/>
    </location>
</feature>
<name>A0AAV1IA37_9CHLO</name>
<feature type="repeat" description="RCC1" evidence="2">
    <location>
        <begin position="222"/>
        <end position="270"/>
    </location>
</feature>
<evidence type="ECO:0000313" key="4">
    <source>
        <dbReference type="EMBL" id="CAK0784231.1"/>
    </source>
</evidence>
<feature type="domain" description="RCC1-like" evidence="3">
    <location>
        <begin position="10"/>
        <end position="393"/>
    </location>
</feature>
<feature type="repeat" description="RCC1" evidence="2">
    <location>
        <begin position="8"/>
        <end position="59"/>
    </location>
</feature>
<dbReference type="InterPro" id="IPR000408">
    <property type="entry name" value="Reg_chr_condens"/>
</dbReference>
<dbReference type="PANTHER" id="PTHR22870">
    <property type="entry name" value="REGULATOR OF CHROMOSOME CONDENSATION"/>
    <property type="match status" value="1"/>
</dbReference>
<evidence type="ECO:0000259" key="3">
    <source>
        <dbReference type="Pfam" id="PF25390"/>
    </source>
</evidence>
<accession>A0AAV1IA37</accession>
<dbReference type="PRINTS" id="PR00633">
    <property type="entry name" value="RCCNDNSATION"/>
</dbReference>
<feature type="repeat" description="RCC1" evidence="2">
    <location>
        <begin position="321"/>
        <end position="397"/>
    </location>
</feature>
<proteinExistence type="predicted"/>
<dbReference type="Pfam" id="PF25390">
    <property type="entry name" value="WD40_RLD"/>
    <property type="match status" value="1"/>
</dbReference>
<dbReference type="PROSITE" id="PS00626">
    <property type="entry name" value="RCC1_2"/>
    <property type="match status" value="2"/>
</dbReference>
<sequence>MTMARYSGKIACWGNGDQGRLGLGNNSGSSVPRLLSALKEAVLVGVSCGGAHTAAVAEDGSAFLWGLNDDGQLVHGSDSPYLQVPHEALIPEAITQVACGNRHTLFLSDTSCVWAAGDNKRGQLGLGRELHGSQLLARRIQALVGTKIVHIAAGAEHSMAVSAAGDLFTWGNGSRGCLGHGLSAAGYHEDEHSPRLVRSLAGRQITFAAAGLANSGCVDDSGTAYIWGPALRQSFGSASSEVDKPQPVPGIHHAVGLAVGGGHVLVQEHSGAVASYGANEYGVLGHGSDSASKGMLPARISDVQFEQIACGWRHNAGVADGKVWTWGWGGSVGSDSSLLPMQTSSGGQLGLGNEFDYWRPTVIDTLQDEEGRTLPASSWSALQVSCGMNHTAAIVAV</sequence>
<dbReference type="Gene3D" id="2.130.10.30">
    <property type="entry name" value="Regulator of chromosome condensation 1/beta-lactamase-inhibitor protein II"/>
    <property type="match status" value="2"/>
</dbReference>
<dbReference type="AlphaFoldDB" id="A0AAV1IA37"/>
<feature type="repeat" description="RCC1" evidence="2">
    <location>
        <begin position="60"/>
        <end position="110"/>
    </location>
</feature>
<dbReference type="InterPro" id="IPR009091">
    <property type="entry name" value="RCC1/BLIP-II"/>
</dbReference>
<dbReference type="PROSITE" id="PS50012">
    <property type="entry name" value="RCC1_3"/>
    <property type="match status" value="7"/>
</dbReference>
<keyword evidence="1" id="KW-0677">Repeat</keyword>
<dbReference type="EMBL" id="CAUYUE010000010">
    <property type="protein sequence ID" value="CAK0784231.1"/>
    <property type="molecule type" value="Genomic_DNA"/>
</dbReference>
<protein>
    <recommendedName>
        <fullName evidence="3">RCC1-like domain-containing protein</fullName>
    </recommendedName>
</protein>
<comment type="caution">
    <text evidence="4">The sequence shown here is derived from an EMBL/GenBank/DDBJ whole genome shotgun (WGS) entry which is preliminary data.</text>
</comment>